<sequence length="95" mass="10947">MSNNVLYWIFMGVAFALPFIMGVWLMRTTNRLAFSFWISTALNVILTVAAVFWWKSVSVEGYRMMFGMAFYGVSSVNLMVLEFFALLSIHKKLNT</sequence>
<protein>
    <submittedName>
        <fullName evidence="2">Uncharacterized protein</fullName>
    </submittedName>
</protein>
<accession>A0A926KS01</accession>
<feature type="transmembrane region" description="Helical" evidence="1">
    <location>
        <begin position="32"/>
        <end position="54"/>
    </location>
</feature>
<dbReference type="AlphaFoldDB" id="A0A926KS01"/>
<feature type="transmembrane region" description="Helical" evidence="1">
    <location>
        <begin position="66"/>
        <end position="89"/>
    </location>
</feature>
<evidence type="ECO:0000256" key="1">
    <source>
        <dbReference type="SAM" id="Phobius"/>
    </source>
</evidence>
<keyword evidence="1" id="KW-0472">Membrane</keyword>
<comment type="caution">
    <text evidence="2">The sequence shown here is derived from an EMBL/GenBank/DDBJ whole genome shotgun (WGS) entry which is preliminary data.</text>
</comment>
<proteinExistence type="predicted"/>
<gene>
    <name evidence="2" type="ORF">ICC18_13845</name>
</gene>
<keyword evidence="3" id="KW-1185">Reference proteome</keyword>
<feature type="transmembrane region" description="Helical" evidence="1">
    <location>
        <begin position="6"/>
        <end position="25"/>
    </location>
</feature>
<name>A0A926KS01_9BACL</name>
<evidence type="ECO:0000313" key="2">
    <source>
        <dbReference type="EMBL" id="MBD0381203.1"/>
    </source>
</evidence>
<dbReference type="EMBL" id="JACVVD010000004">
    <property type="protein sequence ID" value="MBD0381203.1"/>
    <property type="molecule type" value="Genomic_DNA"/>
</dbReference>
<dbReference type="RefSeq" id="WP_188175000.1">
    <property type="nucleotide sequence ID" value="NZ_JACVVD010000004.1"/>
</dbReference>
<organism evidence="2 3">
    <name type="scientific">Paenibacillus sedimenti</name>
    <dbReference type="NCBI Taxonomy" id="2770274"/>
    <lineage>
        <taxon>Bacteria</taxon>
        <taxon>Bacillati</taxon>
        <taxon>Bacillota</taxon>
        <taxon>Bacilli</taxon>
        <taxon>Bacillales</taxon>
        <taxon>Paenibacillaceae</taxon>
        <taxon>Paenibacillus</taxon>
    </lineage>
</organism>
<reference evidence="2" key="1">
    <citation type="submission" date="2020-09" db="EMBL/GenBank/DDBJ databases">
        <title>Draft Genome Sequence of Paenibacillus sp. WST5.</title>
        <authorList>
            <person name="Bao Z."/>
        </authorList>
    </citation>
    <scope>NUCLEOTIDE SEQUENCE</scope>
    <source>
        <strain evidence="2">WST5</strain>
    </source>
</reference>
<keyword evidence="1" id="KW-0812">Transmembrane</keyword>
<evidence type="ECO:0000313" key="3">
    <source>
        <dbReference type="Proteomes" id="UP000650466"/>
    </source>
</evidence>
<dbReference type="Proteomes" id="UP000650466">
    <property type="component" value="Unassembled WGS sequence"/>
</dbReference>
<keyword evidence="1" id="KW-1133">Transmembrane helix</keyword>